<evidence type="ECO:0000313" key="3">
    <source>
        <dbReference type="Proteomes" id="UP000323386"/>
    </source>
</evidence>
<accession>A0A5C3F2D0</accession>
<evidence type="ECO:0000313" key="2">
    <source>
        <dbReference type="EMBL" id="SPO37589.1"/>
    </source>
</evidence>
<keyword evidence="3" id="KW-1185">Reference proteome</keyword>
<reference evidence="2 3" key="1">
    <citation type="submission" date="2018-03" db="EMBL/GenBank/DDBJ databases">
        <authorList>
            <person name="Guldener U."/>
        </authorList>
    </citation>
    <scope>NUCLEOTIDE SEQUENCE [LARGE SCALE GENOMIC DNA]</scope>
    <source>
        <strain evidence="2 3">DAOM196992</strain>
    </source>
</reference>
<dbReference type="Proteomes" id="UP000323386">
    <property type="component" value="Unassembled WGS sequence"/>
</dbReference>
<sequence>MSLELPVQGPTGRAAAPAAVLPLPPPPRLRAFSPLLQGSSSLGPDGQDSISGKPDLTVRIPMPSPHAAVLTAGRSASSSAVDVAATSDRVDSRQASCNPLHPACCAAVSFVLRPACLPPEAGRPGWGGARLSPGLAWPRDPAGFPGLKFDPALASTSGSFPPSSTTLGPGQACAGSMRAPSALPCLAPIARHPAGQSHPEGDSFA</sequence>
<feature type="region of interest" description="Disordered" evidence="1">
    <location>
        <begin position="1"/>
        <end position="22"/>
    </location>
</feature>
<name>A0A5C3F2D0_9BASI</name>
<gene>
    <name evidence="2" type="ORF">PSFLO_03064</name>
</gene>
<dbReference type="AlphaFoldDB" id="A0A5C3F2D0"/>
<protein>
    <submittedName>
        <fullName evidence="2">Uncharacterized protein</fullName>
    </submittedName>
</protein>
<organism evidence="2 3">
    <name type="scientific">Pseudozyma flocculosa</name>
    <dbReference type="NCBI Taxonomy" id="84751"/>
    <lineage>
        <taxon>Eukaryota</taxon>
        <taxon>Fungi</taxon>
        <taxon>Dikarya</taxon>
        <taxon>Basidiomycota</taxon>
        <taxon>Ustilaginomycotina</taxon>
        <taxon>Ustilaginomycetes</taxon>
        <taxon>Ustilaginales</taxon>
        <taxon>Ustilaginaceae</taxon>
        <taxon>Pseudozyma</taxon>
    </lineage>
</organism>
<dbReference type="EMBL" id="OOIP01000007">
    <property type="protein sequence ID" value="SPO37589.1"/>
    <property type="molecule type" value="Genomic_DNA"/>
</dbReference>
<evidence type="ECO:0000256" key="1">
    <source>
        <dbReference type="SAM" id="MobiDB-lite"/>
    </source>
</evidence>
<proteinExistence type="predicted"/>